<keyword evidence="8 21" id="KW-0812">Transmembrane</keyword>
<evidence type="ECO:0000256" key="21">
    <source>
        <dbReference type="SAM" id="Phobius"/>
    </source>
</evidence>
<evidence type="ECO:0000256" key="4">
    <source>
        <dbReference type="ARBA" id="ARBA00008539"/>
    </source>
</evidence>
<gene>
    <name evidence="23" type="primary">LOC106478863</name>
</gene>
<keyword evidence="15" id="KW-0464">Manganese</keyword>
<evidence type="ECO:0000256" key="19">
    <source>
        <dbReference type="ARBA" id="ARBA00033291"/>
    </source>
</evidence>
<evidence type="ECO:0000313" key="22">
    <source>
        <dbReference type="Proteomes" id="UP000694941"/>
    </source>
</evidence>
<evidence type="ECO:0000256" key="15">
    <source>
        <dbReference type="ARBA" id="ARBA00023211"/>
    </source>
</evidence>
<keyword evidence="9" id="KW-0479">Metal-binding</keyword>
<evidence type="ECO:0000256" key="3">
    <source>
        <dbReference type="ARBA" id="ARBA00004922"/>
    </source>
</evidence>
<evidence type="ECO:0000256" key="5">
    <source>
        <dbReference type="ARBA" id="ARBA00017962"/>
    </source>
</evidence>
<keyword evidence="13 21" id="KW-0472">Membrane</keyword>
<keyword evidence="6" id="KW-0328">Glycosyltransferase</keyword>
<protein>
    <recommendedName>
        <fullName evidence="5">Beta-1,4-glucuronyltransferase 1</fullName>
    </recommendedName>
    <alternativeName>
        <fullName evidence="16">I-beta-1,3-N-acetylglucosaminyltransferase</fullName>
    </alternativeName>
    <alternativeName>
        <fullName evidence="19">N-acetyllactosaminide beta-1,3-N-acetylglucosaminyltransferase</fullName>
    </alternativeName>
    <alternativeName>
        <fullName evidence="17">Poly-N-acetyllactosamine extension enzyme</fullName>
    </alternativeName>
    <alternativeName>
        <fullName evidence="18">UDP-GlcNAc:betaGal beta-1,3-N-acetylglucosaminyltransferase 1</fullName>
    </alternativeName>
</protein>
<evidence type="ECO:0000256" key="18">
    <source>
        <dbReference type="ARBA" id="ARBA00032181"/>
    </source>
</evidence>
<comment type="similarity">
    <text evidence="4">Belongs to the glycosyltransferase 49 family.</text>
</comment>
<keyword evidence="12" id="KW-0333">Golgi apparatus</keyword>
<dbReference type="Proteomes" id="UP000694941">
    <property type="component" value="Unplaced"/>
</dbReference>
<dbReference type="RefSeq" id="XP_013794891.1">
    <property type="nucleotide sequence ID" value="XM_013939437.2"/>
</dbReference>
<keyword evidence="22" id="KW-1185">Reference proteome</keyword>
<accession>A0ABM1C644</accession>
<keyword evidence="14" id="KW-0325">Glycoprotein</keyword>
<evidence type="ECO:0000256" key="12">
    <source>
        <dbReference type="ARBA" id="ARBA00023034"/>
    </source>
</evidence>
<evidence type="ECO:0000256" key="1">
    <source>
        <dbReference type="ARBA" id="ARBA00001936"/>
    </source>
</evidence>
<evidence type="ECO:0000256" key="7">
    <source>
        <dbReference type="ARBA" id="ARBA00022679"/>
    </source>
</evidence>
<keyword evidence="11 21" id="KW-1133">Transmembrane helix</keyword>
<comment type="pathway">
    <text evidence="3">Protein modification; protein glycosylation.</text>
</comment>
<keyword evidence="7" id="KW-0808">Transferase</keyword>
<proteinExistence type="inferred from homology"/>
<evidence type="ECO:0000313" key="23">
    <source>
        <dbReference type="RefSeq" id="XP_013794891.1"/>
    </source>
</evidence>
<evidence type="ECO:0000256" key="9">
    <source>
        <dbReference type="ARBA" id="ARBA00022723"/>
    </source>
</evidence>
<evidence type="ECO:0000256" key="16">
    <source>
        <dbReference type="ARBA" id="ARBA00030723"/>
    </source>
</evidence>
<dbReference type="InterPro" id="IPR043189">
    <property type="entry name" value="B4GAT1"/>
</dbReference>
<name>A0ABM1C644_LIMPO</name>
<evidence type="ECO:0000256" key="17">
    <source>
        <dbReference type="ARBA" id="ARBA00032175"/>
    </source>
</evidence>
<evidence type="ECO:0000256" key="13">
    <source>
        <dbReference type="ARBA" id="ARBA00023136"/>
    </source>
</evidence>
<dbReference type="Pfam" id="PF13896">
    <property type="entry name" value="Glyco_transf_49"/>
    <property type="match status" value="1"/>
</dbReference>
<evidence type="ECO:0000256" key="6">
    <source>
        <dbReference type="ARBA" id="ARBA00022676"/>
    </source>
</evidence>
<evidence type="ECO:0000256" key="8">
    <source>
        <dbReference type="ARBA" id="ARBA00022692"/>
    </source>
</evidence>
<evidence type="ECO:0000256" key="10">
    <source>
        <dbReference type="ARBA" id="ARBA00022968"/>
    </source>
</evidence>
<comment type="cofactor">
    <cofactor evidence="1">
        <name>Mn(2+)</name>
        <dbReference type="ChEBI" id="CHEBI:29035"/>
    </cofactor>
</comment>
<sequence>MSSQCAQRFRKTSFSTYLIAISILTCWNLVGFLILQNHYSGEQRWTFNFFTEYNQVSQFTSPGHQPGLLKNQTERRPLIITKQDLETFQYSTFIFNVSKGRLDSSKRYTIHDFVVNRTDCSHSSYSDSICLATQGSVDRLYWLVDVAGAWEGDISVSVFVPDVEFSVAKVYISFLRHCFVNVKCHVSFHIVYPTHMPPLITSDAPTLNKLTCKAYKEVLEGLLKERPDKFVKWRNKLLYPQNHMRNVARDGCHTDYHLLTDIDILPVPGLAGDLQKFLKKQNRTSSNKIAYVLPTYEVSATVSLPTNKQTILQLVSKGQARPFHQVVFVHNQYATNHSLWEKLPESKVLRAAYPITKYEFFYEPFYVSKMDIPRHDERFIGYGFTRNTQVFEMIMAGYQFQVLDPVFAVHCGLQTRRGRSVWRERQNVINRKLFLRFKKDIIRKYSKQP</sequence>
<evidence type="ECO:0000256" key="11">
    <source>
        <dbReference type="ARBA" id="ARBA00022989"/>
    </source>
</evidence>
<evidence type="ECO:0000256" key="14">
    <source>
        <dbReference type="ARBA" id="ARBA00023180"/>
    </source>
</evidence>
<dbReference type="PANTHER" id="PTHR46420:SF1">
    <property type="entry name" value="BETA-1,4-GLUCURONYLTRANSFERASE 1"/>
    <property type="match status" value="1"/>
</dbReference>
<dbReference type="PANTHER" id="PTHR46420">
    <property type="entry name" value="BETA-1,4-GLUCURONYLTRANSFERASE 1"/>
    <property type="match status" value="1"/>
</dbReference>
<keyword evidence="10" id="KW-0735">Signal-anchor</keyword>
<dbReference type="GeneID" id="106478863"/>
<organism evidence="22 23">
    <name type="scientific">Limulus polyphemus</name>
    <name type="common">Atlantic horseshoe crab</name>
    <dbReference type="NCBI Taxonomy" id="6850"/>
    <lineage>
        <taxon>Eukaryota</taxon>
        <taxon>Metazoa</taxon>
        <taxon>Ecdysozoa</taxon>
        <taxon>Arthropoda</taxon>
        <taxon>Chelicerata</taxon>
        <taxon>Merostomata</taxon>
        <taxon>Xiphosura</taxon>
        <taxon>Limulidae</taxon>
        <taxon>Limulus</taxon>
    </lineage>
</organism>
<comment type="catalytic activity">
    <reaction evidence="20">
        <text>3-O-[beta-D-Xyl-(1-&gt;4)-Rib-ol-P-Rib-ol-P-3-beta-D-GalNAc-(1-&gt;3)-beta-D-GlcNAc-(1-&gt;4)-(O-6-P-alpha-D-Man)]-Thr-[protein] + UDP-alpha-D-glucuronate = 3-O-[beta-D-GlcA-(1-&gt;3)-beta-D-Xyl-(1-&gt;4)-Rib-ol-P-Rib-ol-P-3-beta-D-GalNAc-(1-&gt;3)-beta-D-GlcNAc-(1-&gt;4)-(O-6-P-alpha-D-Man)]-Thr-[protein] + UDP + H(+)</text>
        <dbReference type="Rhea" id="RHEA:46860"/>
        <dbReference type="Rhea" id="RHEA-COMP:15023"/>
        <dbReference type="Rhea" id="RHEA-COMP:17482"/>
        <dbReference type="ChEBI" id="CHEBI:15378"/>
        <dbReference type="ChEBI" id="CHEBI:58052"/>
        <dbReference type="ChEBI" id="CHEBI:58223"/>
        <dbReference type="ChEBI" id="CHEBI:142405"/>
        <dbReference type="ChEBI" id="CHEBI:177336"/>
    </reaction>
</comment>
<evidence type="ECO:0000256" key="20">
    <source>
        <dbReference type="ARBA" id="ARBA00047852"/>
    </source>
</evidence>
<reference evidence="23" key="1">
    <citation type="submission" date="2025-08" db="UniProtKB">
        <authorList>
            <consortium name="RefSeq"/>
        </authorList>
    </citation>
    <scope>IDENTIFICATION</scope>
    <source>
        <tissue evidence="23">Muscle</tissue>
    </source>
</reference>
<evidence type="ECO:0000256" key="2">
    <source>
        <dbReference type="ARBA" id="ARBA00004323"/>
    </source>
</evidence>
<comment type="subcellular location">
    <subcellularLocation>
        <location evidence="2">Golgi apparatus membrane</location>
        <topology evidence="2">Single-pass type II membrane protein</topology>
    </subcellularLocation>
</comment>
<feature type="transmembrane region" description="Helical" evidence="21">
    <location>
        <begin position="12"/>
        <end position="35"/>
    </location>
</feature>